<gene>
    <name evidence="2" type="ORF">UFOPK3376_01512</name>
</gene>
<proteinExistence type="predicted"/>
<dbReference type="SUPFAM" id="SSF51182">
    <property type="entry name" value="RmlC-like cupins"/>
    <property type="match status" value="1"/>
</dbReference>
<organism evidence="2">
    <name type="scientific">freshwater metagenome</name>
    <dbReference type="NCBI Taxonomy" id="449393"/>
    <lineage>
        <taxon>unclassified sequences</taxon>
        <taxon>metagenomes</taxon>
        <taxon>ecological metagenomes</taxon>
    </lineage>
</organism>
<dbReference type="InterPro" id="IPR008579">
    <property type="entry name" value="UGlyAH_Cupin_dom"/>
</dbReference>
<feature type="domain" description="(S)-ureidoglycine aminohydrolase cupin" evidence="1">
    <location>
        <begin position="42"/>
        <end position="115"/>
    </location>
</feature>
<sequence>MTITYRAADIPAADLAAKPLGQPSAEPLSGEITTRSQVFFTSPDDRIVSGTWECEPGASRWEFTGRGEIIHVLSGRMTVQRDGEDGVELTAGSSAVFELGWCGTWTVHETLRKVFVVYRP</sequence>
<dbReference type="EMBL" id="CAFBLP010000034">
    <property type="protein sequence ID" value="CAB4880825.1"/>
    <property type="molecule type" value="Genomic_DNA"/>
</dbReference>
<evidence type="ECO:0000259" key="1">
    <source>
        <dbReference type="Pfam" id="PF05899"/>
    </source>
</evidence>
<dbReference type="PANTHER" id="PTHR40943">
    <property type="entry name" value="CYTOPLASMIC PROTEIN-RELATED"/>
    <property type="match status" value="1"/>
</dbReference>
<dbReference type="InterPro" id="IPR011051">
    <property type="entry name" value="RmlC_Cupin_sf"/>
</dbReference>
<reference evidence="2" key="1">
    <citation type="submission" date="2020-05" db="EMBL/GenBank/DDBJ databases">
        <authorList>
            <person name="Chiriac C."/>
            <person name="Salcher M."/>
            <person name="Ghai R."/>
            <person name="Kavagutti S V."/>
        </authorList>
    </citation>
    <scope>NUCLEOTIDE SEQUENCE</scope>
</reference>
<protein>
    <submittedName>
        <fullName evidence="2">Unannotated protein</fullName>
    </submittedName>
</protein>
<dbReference type="InterPro" id="IPR014710">
    <property type="entry name" value="RmlC-like_jellyroll"/>
</dbReference>
<accession>A0A6J7EHQ5</accession>
<dbReference type="PANTHER" id="PTHR40943:SF1">
    <property type="entry name" value="CYTOPLASMIC PROTEIN"/>
    <property type="match status" value="1"/>
</dbReference>
<dbReference type="Gene3D" id="2.60.120.10">
    <property type="entry name" value="Jelly Rolls"/>
    <property type="match status" value="1"/>
</dbReference>
<evidence type="ECO:0000313" key="2">
    <source>
        <dbReference type="EMBL" id="CAB4880825.1"/>
    </source>
</evidence>
<dbReference type="AlphaFoldDB" id="A0A6J7EHQ5"/>
<dbReference type="Pfam" id="PF05899">
    <property type="entry name" value="Cupin_3"/>
    <property type="match status" value="1"/>
</dbReference>
<name>A0A6J7EHQ5_9ZZZZ</name>